<sequence length="445" mass="49578">MDSHSYSVQSFYRGFLPKEAEVFHFSAYEQPSQVIPNIKLGIAESRAPLNLQQTLNAVVSRTNSIDLPNTFTTASIGVHSDKYTLERDTQKSSNSANIGRSETWGDSHQMADNSPRTETSTEIEGGGKIQAQNHHSMGVSTDSDLGVTKTGDSKTLRRLAQNREAARKSRLRKKAYVQQLESSRMKLSQLEQELQRARQQGFYLGGCTNDPLQLSNGVNNVNGALNPGAAFDMEYARWMEEHERQMADLRAALQTHVADNVLRVLVETMLSHYDDVFRLKSSAAKQDVFHLVSGMWKSPAERCFLWMGGFRPSELLKIVIPHLEPVTDQQLVSICSLQQSSQQAEDALSQGMEALQQSLSETLSNGSLGSTSNVANYMGQMAMAMGKLGNLESFVRQADNLRQQTLQQMHRILTTRQSARGLLAMGEYCGRLRALSSLWSARPRE</sequence>
<evidence type="ECO:0000313" key="1">
    <source>
        <dbReference type="EMBL" id="KAJ7552852.1"/>
    </source>
</evidence>
<organism evidence="1 2">
    <name type="scientific">Diphasiastrum complanatum</name>
    <name type="common">Issler's clubmoss</name>
    <name type="synonym">Lycopodium complanatum</name>
    <dbReference type="NCBI Taxonomy" id="34168"/>
    <lineage>
        <taxon>Eukaryota</taxon>
        <taxon>Viridiplantae</taxon>
        <taxon>Streptophyta</taxon>
        <taxon>Embryophyta</taxon>
        <taxon>Tracheophyta</taxon>
        <taxon>Lycopodiopsida</taxon>
        <taxon>Lycopodiales</taxon>
        <taxon>Lycopodiaceae</taxon>
        <taxon>Lycopodioideae</taxon>
        <taxon>Diphasiastrum</taxon>
    </lineage>
</organism>
<protein>
    <submittedName>
        <fullName evidence="1">Uncharacterized protein</fullName>
    </submittedName>
</protein>
<keyword evidence="2" id="KW-1185">Reference proteome</keyword>
<reference evidence="2" key="1">
    <citation type="journal article" date="2024" name="Proc. Natl. Acad. Sci. U.S.A.">
        <title>Extraordinary preservation of gene collinearity over three hundred million years revealed in homosporous lycophytes.</title>
        <authorList>
            <person name="Li C."/>
            <person name="Wickell D."/>
            <person name="Kuo L.Y."/>
            <person name="Chen X."/>
            <person name="Nie B."/>
            <person name="Liao X."/>
            <person name="Peng D."/>
            <person name="Ji J."/>
            <person name="Jenkins J."/>
            <person name="Williams M."/>
            <person name="Shu S."/>
            <person name="Plott C."/>
            <person name="Barry K."/>
            <person name="Rajasekar S."/>
            <person name="Grimwood J."/>
            <person name="Han X."/>
            <person name="Sun S."/>
            <person name="Hou Z."/>
            <person name="He W."/>
            <person name="Dai G."/>
            <person name="Sun C."/>
            <person name="Schmutz J."/>
            <person name="Leebens-Mack J.H."/>
            <person name="Li F.W."/>
            <person name="Wang L."/>
        </authorList>
    </citation>
    <scope>NUCLEOTIDE SEQUENCE [LARGE SCALE GENOMIC DNA]</scope>
    <source>
        <strain evidence="2">cv. PW_Plant_1</strain>
    </source>
</reference>
<dbReference type="EMBL" id="CM055097">
    <property type="protein sequence ID" value="KAJ7552852.1"/>
    <property type="molecule type" value="Genomic_DNA"/>
</dbReference>
<evidence type="ECO:0000313" key="2">
    <source>
        <dbReference type="Proteomes" id="UP001162992"/>
    </source>
</evidence>
<accession>A0ACC2DF14</accession>
<dbReference type="Proteomes" id="UP001162992">
    <property type="component" value="Chromosome 6"/>
</dbReference>
<comment type="caution">
    <text evidence="1">The sequence shown here is derived from an EMBL/GenBank/DDBJ whole genome shotgun (WGS) entry which is preliminary data.</text>
</comment>
<gene>
    <name evidence="1" type="ORF">O6H91_06G073100</name>
</gene>
<name>A0ACC2DF14_DIPCM</name>
<proteinExistence type="predicted"/>